<proteinExistence type="predicted"/>
<reference evidence="1" key="1">
    <citation type="submission" date="2023-06" db="EMBL/GenBank/DDBJ databases">
        <authorList>
            <person name="Delattre M."/>
        </authorList>
    </citation>
    <scope>NUCLEOTIDE SEQUENCE</scope>
    <source>
        <strain evidence="1">AF72</strain>
    </source>
</reference>
<evidence type="ECO:0000313" key="2">
    <source>
        <dbReference type="Proteomes" id="UP001177023"/>
    </source>
</evidence>
<name>A0AA36D1Z2_9BILA</name>
<keyword evidence="2" id="KW-1185">Reference proteome</keyword>
<dbReference type="Proteomes" id="UP001177023">
    <property type="component" value="Unassembled WGS sequence"/>
</dbReference>
<gene>
    <name evidence="1" type="ORF">MSPICULIGERA_LOCUS17446</name>
</gene>
<comment type="caution">
    <text evidence="1">The sequence shown here is derived from an EMBL/GenBank/DDBJ whole genome shotgun (WGS) entry which is preliminary data.</text>
</comment>
<dbReference type="EMBL" id="CATQJA010002655">
    <property type="protein sequence ID" value="CAJ0579216.1"/>
    <property type="molecule type" value="Genomic_DNA"/>
</dbReference>
<evidence type="ECO:0000313" key="1">
    <source>
        <dbReference type="EMBL" id="CAJ0579216.1"/>
    </source>
</evidence>
<organism evidence="1 2">
    <name type="scientific">Mesorhabditis spiculigera</name>
    <dbReference type="NCBI Taxonomy" id="96644"/>
    <lineage>
        <taxon>Eukaryota</taxon>
        <taxon>Metazoa</taxon>
        <taxon>Ecdysozoa</taxon>
        <taxon>Nematoda</taxon>
        <taxon>Chromadorea</taxon>
        <taxon>Rhabditida</taxon>
        <taxon>Rhabditina</taxon>
        <taxon>Rhabditomorpha</taxon>
        <taxon>Rhabditoidea</taxon>
        <taxon>Rhabditidae</taxon>
        <taxon>Mesorhabditinae</taxon>
        <taxon>Mesorhabditis</taxon>
    </lineage>
</organism>
<feature type="non-terminal residue" evidence="1">
    <location>
        <position position="1"/>
    </location>
</feature>
<dbReference type="AlphaFoldDB" id="A0AA36D1Z2"/>
<sequence length="98" mass="10913">MQCGDLFATTKFDEKLHLLLESLHFSPRTDHRVGAERFAVGIGVSRTDFMIEPASKLGELLEKIGASKKLGLIQVGSTNLARNSWRLPHSLWTAVDHI</sequence>
<accession>A0AA36D1Z2</accession>
<protein>
    <submittedName>
        <fullName evidence="1">Uncharacterized protein</fullName>
    </submittedName>
</protein>